<organism evidence="3 4">
    <name type="scientific">Lepeophtheirus salmonis</name>
    <name type="common">Salmon louse</name>
    <name type="synonym">Caligus salmonis</name>
    <dbReference type="NCBI Taxonomy" id="72036"/>
    <lineage>
        <taxon>Eukaryota</taxon>
        <taxon>Metazoa</taxon>
        <taxon>Ecdysozoa</taxon>
        <taxon>Arthropoda</taxon>
        <taxon>Crustacea</taxon>
        <taxon>Multicrustacea</taxon>
        <taxon>Hexanauplia</taxon>
        <taxon>Copepoda</taxon>
        <taxon>Siphonostomatoida</taxon>
        <taxon>Caligidae</taxon>
        <taxon>Lepeophtheirus</taxon>
    </lineage>
</organism>
<keyword evidence="2" id="KW-0424">Laminin EGF-like domain</keyword>
<dbReference type="EMBL" id="HG994584">
    <property type="protein sequence ID" value="CAF2936373.1"/>
    <property type="molecule type" value="Genomic_DNA"/>
</dbReference>
<dbReference type="Pfam" id="PF00055">
    <property type="entry name" value="Laminin_N"/>
    <property type="match status" value="2"/>
</dbReference>
<gene>
    <name evidence="3" type="ORF">LSAA_9916</name>
</gene>
<protein>
    <submittedName>
        <fullName evidence="3">LAMA1_2</fullName>
    </submittedName>
</protein>
<reference evidence="3" key="1">
    <citation type="submission" date="2021-02" db="EMBL/GenBank/DDBJ databases">
        <authorList>
            <person name="Bekaert M."/>
        </authorList>
    </citation>
    <scope>NUCLEOTIDE SEQUENCE</scope>
    <source>
        <strain evidence="3">IoA-00</strain>
    </source>
</reference>
<dbReference type="Proteomes" id="UP000675881">
    <property type="component" value="Chromosome 5"/>
</dbReference>
<accession>A0A7R8H973</accession>
<evidence type="ECO:0000313" key="3">
    <source>
        <dbReference type="EMBL" id="CAF2936373.1"/>
    </source>
</evidence>
<dbReference type="GO" id="GO:0009887">
    <property type="term" value="P:animal organ morphogenesis"/>
    <property type="evidence" value="ECO:0007669"/>
    <property type="project" value="TreeGrafter"/>
</dbReference>
<sequence>MCITLLVVVVLSFVRVGITQHPYDYRRSSGLFPSVFNLAEGADIFSNTTCGASEQEIYCKLLSETSSARQCGICDAAKKDKNHPIEFAIDGNENTWWQASSLQTGLESNYATITVDLKEVFQVAYVLITTGISPRPEIGFLKDEECWTAFGVEPRKDKPSYHSDAEVICTSYYSKLEPLEHAQIHVSLVNGRPGASGPSRTLVDFIQARFIRFRFLKLQLLPSDSYLMSGFNAIRADDSIATQARRYFYSIKDITIGGQCPCNGHANECPVDHETMIPDFRCLEEDS</sequence>
<dbReference type="PANTHER" id="PTHR10574">
    <property type="entry name" value="NETRIN/LAMININ-RELATED"/>
    <property type="match status" value="1"/>
</dbReference>
<name>A0A7R8H973_LEPSM</name>
<evidence type="ECO:0000256" key="1">
    <source>
        <dbReference type="ARBA" id="ARBA00023157"/>
    </source>
</evidence>
<dbReference type="PROSITE" id="PS51117">
    <property type="entry name" value="LAMININ_NTER"/>
    <property type="match status" value="1"/>
</dbReference>
<dbReference type="GO" id="GO:0005201">
    <property type="term" value="F:extracellular matrix structural constituent"/>
    <property type="evidence" value="ECO:0007669"/>
    <property type="project" value="TreeGrafter"/>
</dbReference>
<dbReference type="Gene3D" id="2.60.120.260">
    <property type="entry name" value="Galactose-binding domain-like"/>
    <property type="match status" value="1"/>
</dbReference>
<dbReference type="OrthoDB" id="6367557at2759"/>
<dbReference type="PANTHER" id="PTHR10574:SF436">
    <property type="entry name" value="LAMININ SUBUNIT ALPHA-2"/>
    <property type="match status" value="1"/>
</dbReference>
<evidence type="ECO:0000313" key="4">
    <source>
        <dbReference type="Proteomes" id="UP000675881"/>
    </source>
</evidence>
<dbReference type="AlphaFoldDB" id="A0A7R8H973"/>
<dbReference type="InterPro" id="IPR050440">
    <property type="entry name" value="Laminin/Netrin_ECM"/>
</dbReference>
<proteinExistence type="predicted"/>
<dbReference type="GO" id="GO:0005604">
    <property type="term" value="C:basement membrane"/>
    <property type="evidence" value="ECO:0007669"/>
    <property type="project" value="TreeGrafter"/>
</dbReference>
<dbReference type="SUPFAM" id="SSF49785">
    <property type="entry name" value="Galactose-binding domain-like"/>
    <property type="match status" value="1"/>
</dbReference>
<dbReference type="GO" id="GO:0009888">
    <property type="term" value="P:tissue development"/>
    <property type="evidence" value="ECO:0007669"/>
    <property type="project" value="TreeGrafter"/>
</dbReference>
<keyword evidence="1" id="KW-1015">Disulfide bond</keyword>
<evidence type="ECO:0000256" key="2">
    <source>
        <dbReference type="ARBA" id="ARBA00023292"/>
    </source>
</evidence>
<dbReference type="InterPro" id="IPR008979">
    <property type="entry name" value="Galactose-bd-like_sf"/>
</dbReference>
<dbReference type="GO" id="GO:0007411">
    <property type="term" value="P:axon guidance"/>
    <property type="evidence" value="ECO:0007669"/>
    <property type="project" value="TreeGrafter"/>
</dbReference>
<keyword evidence="4" id="KW-1185">Reference proteome</keyword>
<dbReference type="SMART" id="SM00136">
    <property type="entry name" value="LamNT"/>
    <property type="match status" value="1"/>
</dbReference>
<dbReference type="InterPro" id="IPR008211">
    <property type="entry name" value="Laminin_N"/>
</dbReference>